<evidence type="ECO:0000313" key="9">
    <source>
        <dbReference type="Proteomes" id="UP000472265"/>
    </source>
</evidence>
<protein>
    <recommendedName>
        <fullName evidence="5">Long-chain-fatty-acid--CoA ligase</fullName>
    </recommendedName>
</protein>
<comment type="catalytic activity">
    <reaction evidence="4">
        <text>a very long-chain fatty acid + ATP + CoA = a very long-chain fatty acyl-CoA + AMP + diphosphate</text>
        <dbReference type="Rhea" id="RHEA:54536"/>
        <dbReference type="ChEBI" id="CHEBI:30616"/>
        <dbReference type="ChEBI" id="CHEBI:33019"/>
        <dbReference type="ChEBI" id="CHEBI:57287"/>
        <dbReference type="ChEBI" id="CHEBI:58950"/>
        <dbReference type="ChEBI" id="CHEBI:138261"/>
        <dbReference type="ChEBI" id="CHEBI:456215"/>
    </reaction>
    <physiologicalReaction direction="left-to-right" evidence="4">
        <dbReference type="Rhea" id="RHEA:54537"/>
    </physiologicalReaction>
</comment>
<evidence type="ECO:0000256" key="6">
    <source>
        <dbReference type="ARBA" id="ARBA00048666"/>
    </source>
</evidence>
<organism evidence="8 9">
    <name type="scientific">Sparus aurata</name>
    <name type="common">Gilthead sea bream</name>
    <dbReference type="NCBI Taxonomy" id="8175"/>
    <lineage>
        <taxon>Eukaryota</taxon>
        <taxon>Metazoa</taxon>
        <taxon>Chordata</taxon>
        <taxon>Craniata</taxon>
        <taxon>Vertebrata</taxon>
        <taxon>Euteleostomi</taxon>
        <taxon>Actinopterygii</taxon>
        <taxon>Neopterygii</taxon>
        <taxon>Teleostei</taxon>
        <taxon>Neoteleostei</taxon>
        <taxon>Acanthomorphata</taxon>
        <taxon>Eupercaria</taxon>
        <taxon>Spariformes</taxon>
        <taxon>Sparidae</taxon>
        <taxon>Sparus</taxon>
    </lineage>
</organism>
<dbReference type="GO" id="GO:0090434">
    <property type="term" value="F:oleoyl-CoA ligase activity"/>
    <property type="evidence" value="ECO:0007669"/>
    <property type="project" value="TreeGrafter"/>
</dbReference>
<dbReference type="GeneTree" id="ENSGT00940000159323"/>
<reference evidence="8" key="3">
    <citation type="submission" date="2025-09" db="UniProtKB">
        <authorList>
            <consortium name="Ensembl"/>
        </authorList>
    </citation>
    <scope>IDENTIFICATION</scope>
</reference>
<accession>A0A671XXQ7</accession>
<dbReference type="Pfam" id="PF00501">
    <property type="entry name" value="AMP-binding"/>
    <property type="match status" value="1"/>
</dbReference>
<dbReference type="GO" id="GO:0005743">
    <property type="term" value="C:mitochondrial inner membrane"/>
    <property type="evidence" value="ECO:0007669"/>
    <property type="project" value="TreeGrafter"/>
</dbReference>
<proteinExistence type="inferred from homology"/>
<dbReference type="InterPro" id="IPR020845">
    <property type="entry name" value="AMP-binding_CS"/>
</dbReference>
<dbReference type="InterPro" id="IPR042099">
    <property type="entry name" value="ANL_N_sf"/>
</dbReference>
<dbReference type="GO" id="GO:0001579">
    <property type="term" value="P:medium-chain fatty acid transport"/>
    <property type="evidence" value="ECO:0007669"/>
    <property type="project" value="TreeGrafter"/>
</dbReference>
<keyword evidence="9" id="KW-1185">Reference proteome</keyword>
<dbReference type="PANTHER" id="PTHR43107:SF7">
    <property type="entry name" value="LONG-CHAIN FATTY ACID TRANSPORT PROTEIN 1"/>
    <property type="match status" value="1"/>
</dbReference>
<dbReference type="InterPro" id="IPR000873">
    <property type="entry name" value="AMP-dep_synth/lig_dom"/>
</dbReference>
<evidence type="ECO:0000256" key="5">
    <source>
        <dbReference type="ARBA" id="ARBA00041297"/>
    </source>
</evidence>
<dbReference type="GO" id="GO:0005789">
    <property type="term" value="C:endoplasmic reticulum membrane"/>
    <property type="evidence" value="ECO:0007669"/>
    <property type="project" value="TreeGrafter"/>
</dbReference>
<dbReference type="Proteomes" id="UP000472265">
    <property type="component" value="Chromosome 23"/>
</dbReference>
<dbReference type="Ensembl" id="ENSSAUT00010056415.1">
    <property type="protein sequence ID" value="ENSSAUP00010053691.1"/>
    <property type="gene ID" value="ENSSAUG00010022155.1"/>
</dbReference>
<reference evidence="8" key="2">
    <citation type="submission" date="2025-08" db="UniProtKB">
        <authorList>
            <consortium name="Ensembl"/>
        </authorList>
    </citation>
    <scope>IDENTIFICATION</scope>
</reference>
<gene>
    <name evidence="8" type="primary">SLC27A1</name>
    <name evidence="8" type="synonym">slc27a1a</name>
</gene>
<evidence type="ECO:0000256" key="1">
    <source>
        <dbReference type="ARBA" id="ARBA00006432"/>
    </source>
</evidence>
<evidence type="ECO:0000256" key="2">
    <source>
        <dbReference type="ARBA" id="ARBA00022598"/>
    </source>
</evidence>
<feature type="domain" description="AMP-dependent synthetase/ligase" evidence="7">
    <location>
        <begin position="82"/>
        <end position="434"/>
    </location>
</feature>
<evidence type="ECO:0000259" key="7">
    <source>
        <dbReference type="Pfam" id="PF00501"/>
    </source>
</evidence>
<dbReference type="PANTHER" id="PTHR43107">
    <property type="entry name" value="LONG-CHAIN FATTY ACID TRANSPORT PROTEIN"/>
    <property type="match status" value="1"/>
</dbReference>
<dbReference type="AlphaFoldDB" id="A0A671XXQ7"/>
<keyword evidence="3" id="KW-0443">Lipid metabolism</keyword>
<dbReference type="Gene3D" id="3.40.50.12780">
    <property type="entry name" value="N-terminal domain of ligase-like"/>
    <property type="match status" value="1"/>
</dbReference>
<dbReference type="GO" id="GO:0044539">
    <property type="term" value="P:long-chain fatty acid import into cell"/>
    <property type="evidence" value="ECO:0007669"/>
    <property type="project" value="TreeGrafter"/>
</dbReference>
<dbReference type="GO" id="GO:0005886">
    <property type="term" value="C:plasma membrane"/>
    <property type="evidence" value="ECO:0007669"/>
    <property type="project" value="TreeGrafter"/>
</dbReference>
<evidence type="ECO:0000313" key="8">
    <source>
        <dbReference type="Ensembl" id="ENSSAUP00010053691.1"/>
    </source>
</evidence>
<dbReference type="PROSITE" id="PS00455">
    <property type="entry name" value="AMP_BINDING"/>
    <property type="match status" value="1"/>
</dbReference>
<comment type="catalytic activity">
    <reaction evidence="6">
        <text>tetracosanoate + ATP + CoA = tetracosanoyl-CoA + AMP + diphosphate</text>
        <dbReference type="Rhea" id="RHEA:33639"/>
        <dbReference type="ChEBI" id="CHEBI:30616"/>
        <dbReference type="ChEBI" id="CHEBI:31014"/>
        <dbReference type="ChEBI" id="CHEBI:33019"/>
        <dbReference type="ChEBI" id="CHEBI:57287"/>
        <dbReference type="ChEBI" id="CHEBI:65052"/>
        <dbReference type="ChEBI" id="CHEBI:456215"/>
    </reaction>
    <physiologicalReaction direction="left-to-right" evidence="6">
        <dbReference type="Rhea" id="RHEA:33640"/>
    </physiologicalReaction>
</comment>
<reference evidence="8" key="1">
    <citation type="submission" date="2021-04" db="EMBL/GenBank/DDBJ databases">
        <authorList>
            <consortium name="Wellcome Sanger Institute Data Sharing"/>
        </authorList>
    </citation>
    <scope>NUCLEOTIDE SEQUENCE [LARGE SCALE GENOMIC DNA]</scope>
</reference>
<comment type="similarity">
    <text evidence="1">Belongs to the ATP-dependent AMP-binding enzyme family.</text>
</comment>
<sequence length="594" mass="65500">MHNAASVSASLGSMGMLRLFGVSWSWSLAAGLGVYLGTRTWKYFYIAARTAKRDLNGLYVLLRVKMALWRYMGNGSNIPSIFAQTVNLHPNKPALIYEATGETWTFAQLDELSNGVAHWARGQGWVSGDVVALFMESRPLQVALWLGFAKVGVEAALINFNLRHDSLLHCVGVSGSRAIVFGAELADAMLEVRSSLSQSMVRFCTGDLGAEHLASLSAQPLDPMLASAARHPPSPCVPPKGMNDRLFYIYTSGTTGLPKAAIVVHSRYYRIAAFGYFAFRMRPDDIIYDCLPLYHSAGNIMGVGQCLIHGLTVVVKKKFSASRFWEDCIKHNCTVVQYIGEICRYLLSQPVRPAEKDHKVRLAVGNGLRPSVWEAFTERFGVAQIGEFYGATECNCSIANMDGKVGACGFNSRILPNVYPIRLVRVDEDSMELVRNSQGLCSPPCLAGEPGLLVGRINQKDPLRRFDGYANQDATRKKIANNVFKKNDSAYISGVEGKAGMAAIADTTGSFDCSSFLDEVQRALPPYARPVFLRISPQVDTTGTFKIQKTRLQREGYDPRLTTDQIYFLNARAARYEAVNEELYNAIAEGRMSL</sequence>
<dbReference type="GO" id="GO:0005324">
    <property type="term" value="F:long-chain fatty acid transmembrane transporter activity"/>
    <property type="evidence" value="ECO:0007669"/>
    <property type="project" value="TreeGrafter"/>
</dbReference>
<name>A0A671XXQ7_SPAAU</name>
<dbReference type="SUPFAM" id="SSF56801">
    <property type="entry name" value="Acetyl-CoA synthetase-like"/>
    <property type="match status" value="1"/>
</dbReference>
<evidence type="ECO:0000256" key="3">
    <source>
        <dbReference type="ARBA" id="ARBA00023098"/>
    </source>
</evidence>
<keyword evidence="2" id="KW-0436">Ligase</keyword>
<evidence type="ECO:0000256" key="4">
    <source>
        <dbReference type="ARBA" id="ARBA00036527"/>
    </source>
</evidence>